<evidence type="ECO:0000313" key="1">
    <source>
        <dbReference type="EMBL" id="OCL27409.1"/>
    </source>
</evidence>
<comment type="caution">
    <text evidence="1">The sequence shown here is derived from an EMBL/GenBank/DDBJ whole genome shotgun (WGS) entry which is preliminary data.</text>
</comment>
<protein>
    <recommendedName>
        <fullName evidence="3">S1 motif domain-containing protein</fullName>
    </recommendedName>
</protein>
<evidence type="ECO:0000313" key="2">
    <source>
        <dbReference type="Proteomes" id="UP000093514"/>
    </source>
</evidence>
<accession>A0A1C0AAY3</accession>
<proteinExistence type="predicted"/>
<reference evidence="2" key="1">
    <citation type="submission" date="2016-07" db="EMBL/GenBank/DDBJ databases">
        <authorList>
            <person name="Florea S."/>
            <person name="Webb J.S."/>
            <person name="Jaromczyk J."/>
            <person name="Schardl C.L."/>
        </authorList>
    </citation>
    <scope>NUCLEOTIDE SEQUENCE [LARGE SCALE GENOMIC DNA]</scope>
    <source>
        <strain evidence="2">Z6</strain>
    </source>
</reference>
<evidence type="ECO:0008006" key="3">
    <source>
        <dbReference type="Google" id="ProtNLM"/>
    </source>
</evidence>
<sequence length="75" mass="8464">MLKTGDIIEGTVLEVKVESVVIKFDRRTIEAKCKAELQEGEKIKVKIKGWYNGKLLLKVLNKNDGFSSNSIDVRV</sequence>
<reference evidence="1 2" key="2">
    <citation type="submission" date="2016-08" db="EMBL/GenBank/DDBJ databases">
        <title>Orenia metallireducens sp. nov. strain Z6, a Novel Metal-reducing Firmicute from the Deep Subsurface.</title>
        <authorList>
            <person name="Maxim B.I."/>
            <person name="Kenneth K."/>
            <person name="Flynn T.M."/>
            <person name="Oloughlin E.J."/>
            <person name="Locke R.A."/>
            <person name="Weber J.R."/>
            <person name="Egan S.M."/>
            <person name="Mackie R.I."/>
            <person name="Cann I.K."/>
        </authorList>
    </citation>
    <scope>NUCLEOTIDE SEQUENCE [LARGE SCALE GENOMIC DNA]</scope>
    <source>
        <strain evidence="1 2">Z6</strain>
    </source>
</reference>
<dbReference type="Proteomes" id="UP000093514">
    <property type="component" value="Unassembled WGS sequence"/>
</dbReference>
<dbReference type="OrthoDB" id="2112418at2"/>
<name>A0A1C0AAY3_9FIRM</name>
<keyword evidence="2" id="KW-1185">Reference proteome</keyword>
<dbReference type="AlphaFoldDB" id="A0A1C0AAY3"/>
<dbReference type="EMBL" id="LWDV01000008">
    <property type="protein sequence ID" value="OCL27409.1"/>
    <property type="molecule type" value="Genomic_DNA"/>
</dbReference>
<gene>
    <name evidence="1" type="ORF">U472_06130</name>
</gene>
<organism evidence="1 2">
    <name type="scientific">Orenia metallireducens</name>
    <dbReference type="NCBI Taxonomy" id="1413210"/>
    <lineage>
        <taxon>Bacteria</taxon>
        <taxon>Bacillati</taxon>
        <taxon>Bacillota</taxon>
        <taxon>Clostridia</taxon>
        <taxon>Halanaerobiales</taxon>
        <taxon>Halobacteroidaceae</taxon>
        <taxon>Orenia</taxon>
    </lineage>
</organism>